<feature type="transmembrane region" description="Helical" evidence="5">
    <location>
        <begin position="96"/>
        <end position="114"/>
    </location>
</feature>
<feature type="transmembrane region" description="Helical" evidence="5">
    <location>
        <begin position="134"/>
        <end position="153"/>
    </location>
</feature>
<keyword evidence="2 5" id="KW-0812">Transmembrane</keyword>
<dbReference type="RefSeq" id="WP_245889581.1">
    <property type="nucleotide sequence ID" value="NZ_PYGF01000010.1"/>
</dbReference>
<feature type="domain" description="Methylamine utilisation protein MauE" evidence="6">
    <location>
        <begin position="23"/>
        <end position="148"/>
    </location>
</feature>
<feature type="transmembrane region" description="Helical" evidence="5">
    <location>
        <begin position="23"/>
        <end position="41"/>
    </location>
</feature>
<name>A0A2P8DYH0_9BACT</name>
<evidence type="ECO:0000259" key="6">
    <source>
        <dbReference type="Pfam" id="PF07291"/>
    </source>
</evidence>
<dbReference type="GO" id="GO:0030416">
    <property type="term" value="P:methylamine metabolic process"/>
    <property type="evidence" value="ECO:0007669"/>
    <property type="project" value="InterPro"/>
</dbReference>
<evidence type="ECO:0000256" key="2">
    <source>
        <dbReference type="ARBA" id="ARBA00022692"/>
    </source>
</evidence>
<sequence>MRLLLMNDHAFHIRGRMIPIRKLLIQLAVFVLVIIWTYSGLEKLLDWNRSWNAFHNQTFPSDLADILSYVVPISELVLALLLVLGNTRWWGLMGSLLLLTVFSTYVGLVWWGAFPRVPCNCAGFMESMGWGAHLVMNLFLLSMAVAVLGIGYGKQVES</sequence>
<organism evidence="7 8">
    <name type="scientific">Cecembia rubra</name>
    <dbReference type="NCBI Taxonomy" id="1485585"/>
    <lineage>
        <taxon>Bacteria</taxon>
        <taxon>Pseudomonadati</taxon>
        <taxon>Bacteroidota</taxon>
        <taxon>Cytophagia</taxon>
        <taxon>Cytophagales</taxon>
        <taxon>Cyclobacteriaceae</taxon>
        <taxon>Cecembia</taxon>
    </lineage>
</organism>
<keyword evidence="4 5" id="KW-0472">Membrane</keyword>
<evidence type="ECO:0000256" key="3">
    <source>
        <dbReference type="ARBA" id="ARBA00022989"/>
    </source>
</evidence>
<accession>A0A2P8DYH0</accession>
<evidence type="ECO:0000313" key="7">
    <source>
        <dbReference type="EMBL" id="PSL02261.1"/>
    </source>
</evidence>
<comment type="caution">
    <text evidence="7">The sequence shown here is derived from an EMBL/GenBank/DDBJ whole genome shotgun (WGS) entry which is preliminary data.</text>
</comment>
<evidence type="ECO:0000256" key="4">
    <source>
        <dbReference type="ARBA" id="ARBA00023136"/>
    </source>
</evidence>
<dbReference type="AlphaFoldDB" id="A0A2P8DYH0"/>
<protein>
    <submittedName>
        <fullName evidence="7">DoxX-like protein</fullName>
    </submittedName>
</protein>
<dbReference type="Proteomes" id="UP000240708">
    <property type="component" value="Unassembled WGS sequence"/>
</dbReference>
<gene>
    <name evidence="7" type="ORF">CLV48_11044</name>
</gene>
<dbReference type="GO" id="GO:0016020">
    <property type="term" value="C:membrane"/>
    <property type="evidence" value="ECO:0007669"/>
    <property type="project" value="UniProtKB-SubCell"/>
</dbReference>
<reference evidence="7 8" key="1">
    <citation type="submission" date="2018-03" db="EMBL/GenBank/DDBJ databases">
        <title>Genomic Encyclopedia of Archaeal and Bacterial Type Strains, Phase II (KMG-II): from individual species to whole genera.</title>
        <authorList>
            <person name="Goeker M."/>
        </authorList>
    </citation>
    <scope>NUCLEOTIDE SEQUENCE [LARGE SCALE GENOMIC DNA]</scope>
    <source>
        <strain evidence="7 8">DSM 28057</strain>
    </source>
</reference>
<evidence type="ECO:0000256" key="5">
    <source>
        <dbReference type="SAM" id="Phobius"/>
    </source>
</evidence>
<evidence type="ECO:0000313" key="8">
    <source>
        <dbReference type="Proteomes" id="UP000240708"/>
    </source>
</evidence>
<keyword evidence="3 5" id="KW-1133">Transmembrane helix</keyword>
<evidence type="ECO:0000256" key="1">
    <source>
        <dbReference type="ARBA" id="ARBA00004141"/>
    </source>
</evidence>
<comment type="subcellular location">
    <subcellularLocation>
        <location evidence="1">Membrane</location>
        <topology evidence="1">Multi-pass membrane protein</topology>
    </subcellularLocation>
</comment>
<dbReference type="EMBL" id="PYGF01000010">
    <property type="protein sequence ID" value="PSL02261.1"/>
    <property type="molecule type" value="Genomic_DNA"/>
</dbReference>
<feature type="transmembrane region" description="Helical" evidence="5">
    <location>
        <begin position="66"/>
        <end position="84"/>
    </location>
</feature>
<dbReference type="Pfam" id="PF07291">
    <property type="entry name" value="MauE"/>
    <property type="match status" value="1"/>
</dbReference>
<proteinExistence type="predicted"/>
<dbReference type="InterPro" id="IPR009908">
    <property type="entry name" value="Methylamine_util_MauE"/>
</dbReference>
<keyword evidence="8" id="KW-1185">Reference proteome</keyword>